<gene>
    <name evidence="2" type="ORF">POCTA_138.1.T0240208</name>
</gene>
<feature type="region of interest" description="Disordered" evidence="1">
    <location>
        <begin position="11"/>
        <end position="32"/>
    </location>
</feature>
<keyword evidence="3" id="KW-1185">Reference proteome</keyword>
<sequence>MGICFGILDEDKQEDRKKNPNPIQQQLSEEEKEEEITYQLQNFTYKDVQTRSKKYYYRNRSKRNSILQQKSFTKRNQKIMILQYTKSPFIITLYSTLVNNNKLQMSTEFVNDGDLLLHLKNISSSEKKGQYFMQLNLFQHCNICKKIQLYIEI</sequence>
<accession>A0A8S1TG92</accession>
<evidence type="ECO:0000313" key="3">
    <source>
        <dbReference type="Proteomes" id="UP000683925"/>
    </source>
</evidence>
<proteinExistence type="predicted"/>
<name>A0A8S1TG92_PAROT</name>
<evidence type="ECO:0000256" key="1">
    <source>
        <dbReference type="SAM" id="MobiDB-lite"/>
    </source>
</evidence>
<evidence type="ECO:0000313" key="2">
    <source>
        <dbReference type="EMBL" id="CAD8150928.1"/>
    </source>
</evidence>
<dbReference type="Proteomes" id="UP000683925">
    <property type="component" value="Unassembled WGS sequence"/>
</dbReference>
<dbReference type="EMBL" id="CAJJDP010000024">
    <property type="protein sequence ID" value="CAD8150928.1"/>
    <property type="molecule type" value="Genomic_DNA"/>
</dbReference>
<dbReference type="OrthoDB" id="10560112at2759"/>
<reference evidence="2" key="1">
    <citation type="submission" date="2021-01" db="EMBL/GenBank/DDBJ databases">
        <authorList>
            <consortium name="Genoscope - CEA"/>
            <person name="William W."/>
        </authorList>
    </citation>
    <scope>NUCLEOTIDE SEQUENCE</scope>
</reference>
<comment type="caution">
    <text evidence="2">The sequence shown here is derived from an EMBL/GenBank/DDBJ whole genome shotgun (WGS) entry which is preliminary data.</text>
</comment>
<organism evidence="2 3">
    <name type="scientific">Paramecium octaurelia</name>
    <dbReference type="NCBI Taxonomy" id="43137"/>
    <lineage>
        <taxon>Eukaryota</taxon>
        <taxon>Sar</taxon>
        <taxon>Alveolata</taxon>
        <taxon>Ciliophora</taxon>
        <taxon>Intramacronucleata</taxon>
        <taxon>Oligohymenophorea</taxon>
        <taxon>Peniculida</taxon>
        <taxon>Parameciidae</taxon>
        <taxon>Paramecium</taxon>
    </lineage>
</organism>
<dbReference type="AlphaFoldDB" id="A0A8S1TG92"/>
<protein>
    <submittedName>
        <fullName evidence="2">Uncharacterized protein</fullName>
    </submittedName>
</protein>